<feature type="domain" description="HDOD" evidence="1">
    <location>
        <begin position="16"/>
        <end position="212"/>
    </location>
</feature>
<dbReference type="SMART" id="SM00471">
    <property type="entry name" value="HDc"/>
    <property type="match status" value="1"/>
</dbReference>
<dbReference type="RefSeq" id="WP_052218873.1">
    <property type="nucleotide sequence ID" value="NZ_LGTE01000027.1"/>
</dbReference>
<dbReference type="Gene3D" id="1.10.3210.10">
    <property type="entry name" value="Hypothetical protein af1432"/>
    <property type="match status" value="1"/>
</dbReference>
<dbReference type="AlphaFoldDB" id="A0A0L6VZC7"/>
<keyword evidence="2" id="KW-0378">Hydrolase</keyword>
<organism evidence="2 3">
    <name type="scientific">Thermincola ferriacetica</name>
    <dbReference type="NCBI Taxonomy" id="281456"/>
    <lineage>
        <taxon>Bacteria</taxon>
        <taxon>Bacillati</taxon>
        <taxon>Bacillota</taxon>
        <taxon>Clostridia</taxon>
        <taxon>Eubacteriales</taxon>
        <taxon>Thermincolaceae</taxon>
        <taxon>Thermincola</taxon>
    </lineage>
</organism>
<name>A0A0L6VZC7_9FIRM</name>
<dbReference type="InterPro" id="IPR003607">
    <property type="entry name" value="HD/PDEase_dom"/>
</dbReference>
<gene>
    <name evidence="2" type="ORF">Tfer_2895</name>
</gene>
<dbReference type="InterPro" id="IPR052340">
    <property type="entry name" value="RNase_Y/CdgJ"/>
</dbReference>
<accession>A0A0L6VZC7</accession>
<dbReference type="Proteomes" id="UP000037175">
    <property type="component" value="Unassembled WGS sequence"/>
</dbReference>
<dbReference type="NCBIfam" id="TIGR00277">
    <property type="entry name" value="HDIG"/>
    <property type="match status" value="1"/>
</dbReference>
<dbReference type="CDD" id="cd00077">
    <property type="entry name" value="HDc"/>
    <property type="match status" value="1"/>
</dbReference>
<dbReference type="GO" id="GO:0016787">
    <property type="term" value="F:hydrolase activity"/>
    <property type="evidence" value="ECO:0007669"/>
    <property type="project" value="UniProtKB-KW"/>
</dbReference>
<dbReference type="EMBL" id="LGTE01000027">
    <property type="protein sequence ID" value="KNZ68566.1"/>
    <property type="molecule type" value="Genomic_DNA"/>
</dbReference>
<keyword evidence="3" id="KW-1185">Reference proteome</keyword>
<protein>
    <submittedName>
        <fullName evidence="2">Metal dependent phosphohydrolase</fullName>
    </submittedName>
</protein>
<evidence type="ECO:0000259" key="1">
    <source>
        <dbReference type="PROSITE" id="PS51833"/>
    </source>
</evidence>
<dbReference type="InterPro" id="IPR006675">
    <property type="entry name" value="HDIG_dom"/>
</dbReference>
<dbReference type="PROSITE" id="PS51833">
    <property type="entry name" value="HDOD"/>
    <property type="match status" value="1"/>
</dbReference>
<evidence type="ECO:0000313" key="3">
    <source>
        <dbReference type="Proteomes" id="UP000037175"/>
    </source>
</evidence>
<dbReference type="PANTHER" id="PTHR33525:SF3">
    <property type="entry name" value="RIBONUCLEASE Y"/>
    <property type="match status" value="1"/>
</dbReference>
<dbReference type="PANTHER" id="PTHR33525">
    <property type="match status" value="1"/>
</dbReference>
<dbReference type="PATRIC" id="fig|281456.6.peg.3029"/>
<reference evidence="3" key="1">
    <citation type="submission" date="2015-07" db="EMBL/GenBank/DDBJ databases">
        <title>Complete Genome of Thermincola ferriacetica strain Z-0001T.</title>
        <authorList>
            <person name="Lusk B."/>
            <person name="Badalamenti J.P."/>
            <person name="Parameswaran P."/>
            <person name="Bond D.R."/>
            <person name="Torres C.I."/>
        </authorList>
    </citation>
    <scope>NUCLEOTIDE SEQUENCE [LARGE SCALE GENOMIC DNA]</scope>
    <source>
        <strain evidence="3">Z-0001</strain>
    </source>
</reference>
<sequence length="279" mass="30657">MDQLTLAMAMRKVGALPALPHVTTRVLELIDNPDSKPQDICKLISQDQVLTTKVLRLVNSAYYGLPRQVATITEAVTILGLQTLRTIVLGVSVYKTLGGLGQKKVLAPEQIWKHSIATATASKILAAKLGFEYVEQAFVAGLLHDIGKMILNSLMTKEYLEVMRLAGETDKSFLQAEREVLEFDHSVVGDLLAEKWNLPDCLVEPIGYHHDPFAALNHPDLTCIVHLANAAAVIAGFGLGNDKDFHLDNKVLSRMNYSFDKVTELASEVGKRVTSEILL</sequence>
<dbReference type="InterPro" id="IPR013976">
    <property type="entry name" value="HDOD"/>
</dbReference>
<dbReference type="Pfam" id="PF08668">
    <property type="entry name" value="HDOD"/>
    <property type="match status" value="1"/>
</dbReference>
<evidence type="ECO:0000313" key="2">
    <source>
        <dbReference type="EMBL" id="KNZ68566.1"/>
    </source>
</evidence>
<comment type="caution">
    <text evidence="2">The sequence shown here is derived from an EMBL/GenBank/DDBJ whole genome shotgun (WGS) entry which is preliminary data.</text>
</comment>
<proteinExistence type="predicted"/>
<dbReference type="SUPFAM" id="SSF109604">
    <property type="entry name" value="HD-domain/PDEase-like"/>
    <property type="match status" value="1"/>
</dbReference>